<gene>
    <name evidence="2" type="ORF">Kpol_178p3</name>
</gene>
<accession>A7TTN9</accession>
<feature type="region of interest" description="Disordered" evidence="1">
    <location>
        <begin position="247"/>
        <end position="271"/>
    </location>
</feature>
<dbReference type="GeneID" id="5542351"/>
<dbReference type="RefSeq" id="XP_001642227.1">
    <property type="nucleotide sequence ID" value="XM_001642177.1"/>
</dbReference>
<keyword evidence="3" id="KW-1185">Reference proteome</keyword>
<dbReference type="Proteomes" id="UP000000267">
    <property type="component" value="Unassembled WGS sequence"/>
</dbReference>
<feature type="compositionally biased region" description="Polar residues" evidence="1">
    <location>
        <begin position="247"/>
        <end position="262"/>
    </location>
</feature>
<evidence type="ECO:0000313" key="2">
    <source>
        <dbReference type="EMBL" id="EDO14369.1"/>
    </source>
</evidence>
<dbReference type="OMA" id="HHRINNM"/>
<proteinExistence type="predicted"/>
<feature type="compositionally biased region" description="Basic and acidic residues" evidence="1">
    <location>
        <begin position="1"/>
        <end position="19"/>
    </location>
</feature>
<dbReference type="PhylomeDB" id="A7TTN9"/>
<evidence type="ECO:0000313" key="3">
    <source>
        <dbReference type="Proteomes" id="UP000000267"/>
    </source>
</evidence>
<evidence type="ECO:0000256" key="1">
    <source>
        <dbReference type="SAM" id="MobiDB-lite"/>
    </source>
</evidence>
<dbReference type="InParanoid" id="A7TTN9"/>
<feature type="region of interest" description="Disordered" evidence="1">
    <location>
        <begin position="1"/>
        <end position="60"/>
    </location>
</feature>
<dbReference type="KEGG" id="vpo:Kpol_178p3"/>
<reference evidence="2 3" key="1">
    <citation type="journal article" date="2007" name="Proc. Natl. Acad. Sci. U.S.A.">
        <title>Independent sorting-out of thousands of duplicated gene pairs in two yeast species descended from a whole-genome duplication.</title>
        <authorList>
            <person name="Scannell D.R."/>
            <person name="Frank A.C."/>
            <person name="Conant G.C."/>
            <person name="Byrne K.P."/>
            <person name="Woolfit M."/>
            <person name="Wolfe K.H."/>
        </authorList>
    </citation>
    <scope>NUCLEOTIDE SEQUENCE [LARGE SCALE GENOMIC DNA]</scope>
    <source>
        <strain evidence="3">ATCC 22028 / DSM 70294 / BCRC 21397 / CBS 2163 / NBRC 10782 / NRRL Y-8283 / UCD 57-17</strain>
    </source>
</reference>
<feature type="compositionally biased region" description="Low complexity" evidence="1">
    <location>
        <begin position="28"/>
        <end position="55"/>
    </location>
</feature>
<name>A7TTN9_VANPO</name>
<organism evidence="3">
    <name type="scientific">Vanderwaltozyma polyspora (strain ATCC 22028 / DSM 70294 / BCRC 21397 / CBS 2163 / NBRC 10782 / NRRL Y-8283 / UCD 57-17)</name>
    <name type="common">Kluyveromyces polysporus</name>
    <dbReference type="NCBI Taxonomy" id="436907"/>
    <lineage>
        <taxon>Eukaryota</taxon>
        <taxon>Fungi</taxon>
        <taxon>Dikarya</taxon>
        <taxon>Ascomycota</taxon>
        <taxon>Saccharomycotina</taxon>
        <taxon>Saccharomycetes</taxon>
        <taxon>Saccharomycetales</taxon>
        <taxon>Saccharomycetaceae</taxon>
        <taxon>Vanderwaltozyma</taxon>
    </lineage>
</organism>
<sequence length="315" mass="36069">MMNSRMNDRKQMNSDDGSHFLKLKFKGNNNNSRNNSRNNNNNNNNNGSISRNSNNPVIQNHGSQRLFESNNEDLSIVFHKFNKSKDTTFKNTSAKSYTQKMYPPSIRFVNQKELTHHIKTNNKNKIHHRINNMNNNLIIKTNPKYNKNNIHIIKSTKMLDNEIGKRPITFVSAPINGSPSILLSERCKDTNLVEHFLKTTNNIEKVSIKDDLIDIQKEFSMLTNDPEQLKNINDVFNNELKLQTNKGVNSHKGNISSKTSNKVKGKISSLDSNGNGKFSSDIRVKLKKTTAEQNLSNYSTCTFRVKMKDNHQSNT</sequence>
<protein>
    <submittedName>
        <fullName evidence="2">Uncharacterized protein</fullName>
    </submittedName>
</protein>
<dbReference type="AlphaFoldDB" id="A7TTN9"/>
<dbReference type="EMBL" id="DS480598">
    <property type="protein sequence ID" value="EDO14369.1"/>
    <property type="molecule type" value="Genomic_DNA"/>
</dbReference>
<dbReference type="HOGENOM" id="CLU_883390_0_0_1"/>